<dbReference type="SMART" id="SM00534">
    <property type="entry name" value="MUTSac"/>
    <property type="match status" value="1"/>
</dbReference>
<keyword evidence="7" id="KW-0540">Nuclease</keyword>
<dbReference type="SUPFAM" id="SSF52540">
    <property type="entry name" value="P-loop containing nucleoside triphosphate hydrolases"/>
    <property type="match status" value="1"/>
</dbReference>
<protein>
    <submittedName>
        <fullName evidence="7">Endonuclease MutS2</fullName>
    </submittedName>
</protein>
<reference evidence="7 8" key="1">
    <citation type="journal article" date="2019" name="Plant Biotechnol. J.">
        <title>The red bayberry genome and genetic basis of sex determination.</title>
        <authorList>
            <person name="Jia H.M."/>
            <person name="Jia H.J."/>
            <person name="Cai Q.L."/>
            <person name="Wang Y."/>
            <person name="Zhao H.B."/>
            <person name="Yang W.F."/>
            <person name="Wang G.Y."/>
            <person name="Li Y.H."/>
            <person name="Zhan D.L."/>
            <person name="Shen Y.T."/>
            <person name="Niu Q.F."/>
            <person name="Chang L."/>
            <person name="Qiu J."/>
            <person name="Zhao L."/>
            <person name="Xie H.B."/>
            <person name="Fu W.Y."/>
            <person name="Jin J."/>
            <person name="Li X.W."/>
            <person name="Jiao Y."/>
            <person name="Zhou C.C."/>
            <person name="Tu T."/>
            <person name="Chai C.Y."/>
            <person name="Gao J.L."/>
            <person name="Fan L.J."/>
            <person name="van de Weg E."/>
            <person name="Wang J.Y."/>
            <person name="Gao Z.S."/>
        </authorList>
    </citation>
    <scope>NUCLEOTIDE SEQUENCE [LARGE SCALE GENOMIC DNA]</scope>
    <source>
        <tissue evidence="7">Leaves</tissue>
    </source>
</reference>
<name>A0A6A1UY49_9ROSI</name>
<keyword evidence="7" id="KW-0255">Endonuclease</keyword>
<gene>
    <name evidence="7" type="ORF">CJ030_MR7G012111</name>
</gene>
<keyword evidence="4" id="KW-0175">Coiled coil</keyword>
<dbReference type="GO" id="GO:0006298">
    <property type="term" value="P:mismatch repair"/>
    <property type="evidence" value="ECO:0007669"/>
    <property type="project" value="InterPro"/>
</dbReference>
<dbReference type="GO" id="GO:0005524">
    <property type="term" value="F:ATP binding"/>
    <property type="evidence" value="ECO:0007669"/>
    <property type="project" value="UniProtKB-KW"/>
</dbReference>
<feature type="coiled-coil region" evidence="4">
    <location>
        <begin position="696"/>
        <end position="727"/>
    </location>
</feature>
<keyword evidence="7" id="KW-0378">Hydrolase</keyword>
<dbReference type="PANTHER" id="PTHR48466">
    <property type="entry name" value="OS10G0509000 PROTEIN-RELATED"/>
    <property type="match status" value="1"/>
</dbReference>
<accession>A0A6A1UY49</accession>
<dbReference type="OrthoDB" id="1924787at2759"/>
<dbReference type="Pfam" id="PF00488">
    <property type="entry name" value="MutS_V"/>
    <property type="match status" value="1"/>
</dbReference>
<dbReference type="GO" id="GO:0016887">
    <property type="term" value="F:ATP hydrolysis activity"/>
    <property type="evidence" value="ECO:0007669"/>
    <property type="project" value="InterPro"/>
</dbReference>
<feature type="compositionally biased region" description="Polar residues" evidence="5">
    <location>
        <begin position="797"/>
        <end position="809"/>
    </location>
</feature>
<evidence type="ECO:0000256" key="2">
    <source>
        <dbReference type="ARBA" id="ARBA00022840"/>
    </source>
</evidence>
<proteinExistence type="predicted"/>
<feature type="domain" description="DNA mismatch repair proteins mutS family" evidence="6">
    <location>
        <begin position="593"/>
        <end position="609"/>
    </location>
</feature>
<evidence type="ECO:0000256" key="5">
    <source>
        <dbReference type="SAM" id="MobiDB-lite"/>
    </source>
</evidence>
<dbReference type="InterPro" id="IPR005747">
    <property type="entry name" value="MutS2"/>
</dbReference>
<evidence type="ECO:0000313" key="7">
    <source>
        <dbReference type="EMBL" id="KAB1205253.1"/>
    </source>
</evidence>
<dbReference type="AlphaFoldDB" id="A0A6A1UY49"/>
<dbReference type="Pfam" id="PF20297">
    <property type="entry name" value="MSSS"/>
    <property type="match status" value="1"/>
</dbReference>
<comment type="caution">
    <text evidence="7">The sequence shown here is derived from an EMBL/GenBank/DDBJ whole genome shotgun (WGS) entry which is preliminary data.</text>
</comment>
<evidence type="ECO:0000256" key="1">
    <source>
        <dbReference type="ARBA" id="ARBA00022741"/>
    </source>
</evidence>
<keyword evidence="2" id="KW-0067">ATP-binding</keyword>
<sequence length="892" mass="97420">MNICSLFANSISATVSVFPVSMTKVVKLGNRSFVKTLVSANLSISSSSNNNNSNEKSSVQHDSLRVLEWDSLCDAVAFFAATSLGREATKAQLWSLNQTYEESLRLLEETNAAVEMHKHGGCRLDFSSVDTVLVKSAIQRARRSLPVEGNEAMAIAALLQLAETLQFNLKGAIKEDEDWYRLFMPLTEEIIGLVINRSLVKLILRVIDEDGSVKDSASSTLKNARDQVRMLEGKGSEGPNPESMSSLGALPNNLGGLRGLSTCLRVGQHFGPLSRIYQLMESLIRNEKSEMPFLEVSNVDGRWCLKSGADQLTSIKGLLLSSGSGAGSIVEPLSAIPLNDELQQARASAAKAEADVLSMLTEKMQMDLDDIEKLLSTIIQLDVVNARATYSLSLGGTCPDLLPPEGNDASSSASSLSGDKNSMASFRTKREWTLYLPSAYNPLLLQQHRQNLRKARKEVSNATAEIRRRQHGEIMAQKGKTDIDLLSLKMQVTALEQTHPVPVDFFIDHKTRVLVITGPNTGGKTICLKTVGLAAMMAKSGLHVLASESVKIPWFDAVFADIGDEQSLSQSLSTFSGHLKRISDIRSQSTSQSLVLLDEVGAGTNPLEGAALGMSLLELFAETGALLTIATTHHGELKTLKYSNGAFENACMEFDELNLKPTFKILWGVPGRSNAINIAERLGLPSVIVDNARELYGAASAEIDEVITDMERLKQDFKEQLEESQHHLLLSNDLYENLLSAKRKIMEHGTDLRLRKMGEISKAAAVARSTLHRKVRQLRASTVQCSEPALPDKSRHTLSISGHNNTAESSEPPMADKSASFVQDIKRSPSEKSQLPKVGDMVYVSSLGRSVTVLRVEPSKDNILVQTGNMKLKLKLTDICDMRNKDSCKPCA</sequence>
<dbReference type="InterPro" id="IPR045076">
    <property type="entry name" value="MutS"/>
</dbReference>
<dbReference type="PANTHER" id="PTHR48466:SF2">
    <property type="entry name" value="OS10G0509000 PROTEIN"/>
    <property type="match status" value="1"/>
</dbReference>
<dbReference type="GO" id="GO:0045910">
    <property type="term" value="P:negative regulation of DNA recombination"/>
    <property type="evidence" value="ECO:0007669"/>
    <property type="project" value="InterPro"/>
</dbReference>
<dbReference type="GO" id="GO:0004519">
    <property type="term" value="F:endonuclease activity"/>
    <property type="evidence" value="ECO:0007669"/>
    <property type="project" value="UniProtKB-KW"/>
</dbReference>
<evidence type="ECO:0000259" key="6">
    <source>
        <dbReference type="PROSITE" id="PS00486"/>
    </source>
</evidence>
<dbReference type="PIRSF" id="PIRSF005814">
    <property type="entry name" value="MutS_YshD"/>
    <property type="match status" value="1"/>
</dbReference>
<keyword evidence="8" id="KW-1185">Reference proteome</keyword>
<dbReference type="EMBL" id="RXIC02000025">
    <property type="protein sequence ID" value="KAB1205253.1"/>
    <property type="molecule type" value="Genomic_DNA"/>
</dbReference>
<evidence type="ECO:0000313" key="8">
    <source>
        <dbReference type="Proteomes" id="UP000516437"/>
    </source>
</evidence>
<dbReference type="FunFam" id="3.40.50.300:FF:001241">
    <property type="entry name" value="Endonuclease MutS2 isoform X1"/>
    <property type="match status" value="1"/>
</dbReference>
<organism evidence="7 8">
    <name type="scientific">Morella rubra</name>
    <name type="common">Chinese bayberry</name>
    <dbReference type="NCBI Taxonomy" id="262757"/>
    <lineage>
        <taxon>Eukaryota</taxon>
        <taxon>Viridiplantae</taxon>
        <taxon>Streptophyta</taxon>
        <taxon>Embryophyta</taxon>
        <taxon>Tracheophyta</taxon>
        <taxon>Spermatophyta</taxon>
        <taxon>Magnoliopsida</taxon>
        <taxon>eudicotyledons</taxon>
        <taxon>Gunneridae</taxon>
        <taxon>Pentapetalae</taxon>
        <taxon>rosids</taxon>
        <taxon>fabids</taxon>
        <taxon>Fagales</taxon>
        <taxon>Myricaceae</taxon>
        <taxon>Morella</taxon>
    </lineage>
</organism>
<dbReference type="GO" id="GO:0030983">
    <property type="term" value="F:mismatched DNA binding"/>
    <property type="evidence" value="ECO:0007669"/>
    <property type="project" value="InterPro"/>
</dbReference>
<evidence type="ECO:0000256" key="4">
    <source>
        <dbReference type="SAM" id="Coils"/>
    </source>
</evidence>
<dbReference type="Gene3D" id="3.40.50.300">
    <property type="entry name" value="P-loop containing nucleotide triphosphate hydrolases"/>
    <property type="match status" value="1"/>
</dbReference>
<keyword evidence="3" id="KW-0238">DNA-binding</keyword>
<feature type="region of interest" description="Disordered" evidence="5">
    <location>
        <begin position="782"/>
        <end position="833"/>
    </location>
</feature>
<dbReference type="GO" id="GO:0140664">
    <property type="term" value="F:ATP-dependent DNA damage sensor activity"/>
    <property type="evidence" value="ECO:0007669"/>
    <property type="project" value="InterPro"/>
</dbReference>
<dbReference type="InterPro" id="IPR027417">
    <property type="entry name" value="P-loop_NTPase"/>
</dbReference>
<dbReference type="PROSITE" id="PS00486">
    <property type="entry name" value="DNA_MISMATCH_REPAIR_2"/>
    <property type="match status" value="1"/>
</dbReference>
<dbReference type="InterPro" id="IPR007696">
    <property type="entry name" value="DNA_mismatch_repair_MutS_core"/>
</dbReference>
<dbReference type="SMART" id="SM00533">
    <property type="entry name" value="MUTSd"/>
    <property type="match status" value="1"/>
</dbReference>
<dbReference type="InterPro" id="IPR046893">
    <property type="entry name" value="MSSS"/>
</dbReference>
<dbReference type="Proteomes" id="UP000516437">
    <property type="component" value="Chromosome 7"/>
</dbReference>
<dbReference type="InterPro" id="IPR000432">
    <property type="entry name" value="DNA_mismatch_repair_MutS_C"/>
</dbReference>
<evidence type="ECO:0000256" key="3">
    <source>
        <dbReference type="ARBA" id="ARBA00023125"/>
    </source>
</evidence>
<keyword evidence="1" id="KW-0547">Nucleotide-binding</keyword>